<evidence type="ECO:0000256" key="3">
    <source>
        <dbReference type="ARBA" id="ARBA00022475"/>
    </source>
</evidence>
<feature type="transmembrane region" description="Helical" evidence="7">
    <location>
        <begin position="141"/>
        <end position="172"/>
    </location>
</feature>
<evidence type="ECO:0000256" key="6">
    <source>
        <dbReference type="ARBA" id="ARBA00023136"/>
    </source>
</evidence>
<dbReference type="GO" id="GO:0005886">
    <property type="term" value="C:plasma membrane"/>
    <property type="evidence" value="ECO:0007669"/>
    <property type="project" value="UniProtKB-SubCell"/>
</dbReference>
<evidence type="ECO:0000256" key="1">
    <source>
        <dbReference type="ARBA" id="ARBA00004651"/>
    </source>
</evidence>
<comment type="subcellular location">
    <subcellularLocation>
        <location evidence="1">Cell membrane</location>
        <topology evidence="1">Multi-pass membrane protein</topology>
    </subcellularLocation>
</comment>
<sequence>MVSLSIPALLMLYSLVFIAGFIDSIAGGGGLIALPAYLITGMPVHIAYGCNKFSSACGTTIATIRFLKNRSIDIYIAVVAAVSSFIGSAIASQIVLILDGEILKKMLVFIIPIAAVIIIFNRNYGHENASKEIGKAKGFIIAVLIGLLIGFYDGLIGPGTGTFAIIAFSVLMKYDLKTASGNSKLLNLASNYASLVTFVIAGTINYKIAIPAAFCGILGNYLGAGFAIKKGAKFIRPTMVAVLVLLLVKMLSDVFV</sequence>
<keyword evidence="5 7" id="KW-1133">Transmembrane helix</keyword>
<dbReference type="AlphaFoldDB" id="A0A645DZ70"/>
<feature type="transmembrane region" description="Helical" evidence="7">
    <location>
        <begin position="12"/>
        <end position="39"/>
    </location>
</feature>
<evidence type="ECO:0000256" key="7">
    <source>
        <dbReference type="SAM" id="Phobius"/>
    </source>
</evidence>
<dbReference type="EMBL" id="VSSQ01041215">
    <property type="protein sequence ID" value="MPM94615.1"/>
    <property type="molecule type" value="Genomic_DNA"/>
</dbReference>
<keyword evidence="2" id="KW-0813">Transport</keyword>
<evidence type="ECO:0000256" key="4">
    <source>
        <dbReference type="ARBA" id="ARBA00022692"/>
    </source>
</evidence>
<keyword evidence="4 7" id="KW-0812">Transmembrane</keyword>
<accession>A0A645DZ70</accession>
<dbReference type="PANTHER" id="PTHR30269">
    <property type="entry name" value="TRANSMEMBRANE PROTEIN YFCA"/>
    <property type="match status" value="1"/>
</dbReference>
<keyword evidence="6 7" id="KW-0472">Membrane</keyword>
<name>A0A645DZ70_9ZZZZ</name>
<dbReference type="PANTHER" id="PTHR30269:SF0">
    <property type="entry name" value="MEMBRANE TRANSPORTER PROTEIN YFCA-RELATED"/>
    <property type="match status" value="1"/>
</dbReference>
<proteinExistence type="predicted"/>
<evidence type="ECO:0000313" key="8">
    <source>
        <dbReference type="EMBL" id="MPM94615.1"/>
    </source>
</evidence>
<comment type="caution">
    <text evidence="8">The sequence shown here is derived from an EMBL/GenBank/DDBJ whole genome shotgun (WGS) entry which is preliminary data.</text>
</comment>
<evidence type="ECO:0000256" key="5">
    <source>
        <dbReference type="ARBA" id="ARBA00022989"/>
    </source>
</evidence>
<organism evidence="8">
    <name type="scientific">bioreactor metagenome</name>
    <dbReference type="NCBI Taxonomy" id="1076179"/>
    <lineage>
        <taxon>unclassified sequences</taxon>
        <taxon>metagenomes</taxon>
        <taxon>ecological metagenomes</taxon>
    </lineage>
</organism>
<feature type="transmembrane region" description="Helical" evidence="7">
    <location>
        <begin position="234"/>
        <end position="252"/>
    </location>
</feature>
<dbReference type="InterPro" id="IPR052017">
    <property type="entry name" value="TSUP"/>
</dbReference>
<feature type="transmembrane region" description="Helical" evidence="7">
    <location>
        <begin position="192"/>
        <end position="222"/>
    </location>
</feature>
<protein>
    <submittedName>
        <fullName evidence="8">Putative membrane transporter protein YfcA</fullName>
    </submittedName>
</protein>
<keyword evidence="3" id="KW-1003">Cell membrane</keyword>
<dbReference type="Pfam" id="PF01925">
    <property type="entry name" value="TauE"/>
    <property type="match status" value="1"/>
</dbReference>
<evidence type="ECO:0000256" key="2">
    <source>
        <dbReference type="ARBA" id="ARBA00022448"/>
    </source>
</evidence>
<reference evidence="8" key="1">
    <citation type="submission" date="2019-08" db="EMBL/GenBank/DDBJ databases">
        <authorList>
            <person name="Kucharzyk K."/>
            <person name="Murdoch R.W."/>
            <person name="Higgins S."/>
            <person name="Loffler F."/>
        </authorList>
    </citation>
    <scope>NUCLEOTIDE SEQUENCE</scope>
</reference>
<feature type="transmembrane region" description="Helical" evidence="7">
    <location>
        <begin position="74"/>
        <end position="96"/>
    </location>
</feature>
<dbReference type="InterPro" id="IPR002781">
    <property type="entry name" value="TM_pro_TauE-like"/>
</dbReference>
<gene>
    <name evidence="8" type="primary">yfcA_27</name>
    <name evidence="8" type="ORF">SDC9_141763</name>
</gene>
<feature type="transmembrane region" description="Helical" evidence="7">
    <location>
        <begin position="102"/>
        <end position="120"/>
    </location>
</feature>